<proteinExistence type="predicted"/>
<accession>A0AAV8XC69</accession>
<evidence type="ECO:0000256" key="1">
    <source>
        <dbReference type="SAM" id="MobiDB-lite"/>
    </source>
</evidence>
<comment type="caution">
    <text evidence="2">The sequence shown here is derived from an EMBL/GenBank/DDBJ whole genome shotgun (WGS) entry which is preliminary data.</text>
</comment>
<name>A0AAV8XC69_9CUCU</name>
<feature type="compositionally biased region" description="Basic and acidic residues" evidence="1">
    <location>
        <begin position="122"/>
        <end position="133"/>
    </location>
</feature>
<protein>
    <submittedName>
        <fullName evidence="2">Uncharacterized protein</fullName>
    </submittedName>
</protein>
<feature type="compositionally biased region" description="Basic and acidic residues" evidence="1">
    <location>
        <begin position="168"/>
        <end position="182"/>
    </location>
</feature>
<dbReference type="Proteomes" id="UP001162156">
    <property type="component" value="Unassembled WGS sequence"/>
</dbReference>
<evidence type="ECO:0000313" key="3">
    <source>
        <dbReference type="Proteomes" id="UP001162156"/>
    </source>
</evidence>
<gene>
    <name evidence="2" type="ORF">NQ314_012470</name>
</gene>
<keyword evidence="3" id="KW-1185">Reference proteome</keyword>
<reference evidence="2" key="1">
    <citation type="journal article" date="2023" name="Insect Mol. Biol.">
        <title>Genome sequencing provides insights into the evolution of gene families encoding plant cell wall-degrading enzymes in longhorned beetles.</title>
        <authorList>
            <person name="Shin N.R."/>
            <person name="Okamura Y."/>
            <person name="Kirsch R."/>
            <person name="Pauchet Y."/>
        </authorList>
    </citation>
    <scope>NUCLEOTIDE SEQUENCE</scope>
    <source>
        <strain evidence="2">RBIC_L_NR</strain>
    </source>
</reference>
<dbReference type="EMBL" id="JANEYF010003456">
    <property type="protein sequence ID" value="KAJ8936155.1"/>
    <property type="molecule type" value="Genomic_DNA"/>
</dbReference>
<evidence type="ECO:0000313" key="2">
    <source>
        <dbReference type="EMBL" id="KAJ8936155.1"/>
    </source>
</evidence>
<dbReference type="AlphaFoldDB" id="A0AAV8XC69"/>
<feature type="region of interest" description="Disordered" evidence="1">
    <location>
        <begin position="168"/>
        <end position="204"/>
    </location>
</feature>
<feature type="region of interest" description="Disordered" evidence="1">
    <location>
        <begin position="122"/>
        <end position="141"/>
    </location>
</feature>
<organism evidence="2 3">
    <name type="scientific">Rhamnusium bicolor</name>
    <dbReference type="NCBI Taxonomy" id="1586634"/>
    <lineage>
        <taxon>Eukaryota</taxon>
        <taxon>Metazoa</taxon>
        <taxon>Ecdysozoa</taxon>
        <taxon>Arthropoda</taxon>
        <taxon>Hexapoda</taxon>
        <taxon>Insecta</taxon>
        <taxon>Pterygota</taxon>
        <taxon>Neoptera</taxon>
        <taxon>Endopterygota</taxon>
        <taxon>Coleoptera</taxon>
        <taxon>Polyphaga</taxon>
        <taxon>Cucujiformia</taxon>
        <taxon>Chrysomeloidea</taxon>
        <taxon>Cerambycidae</taxon>
        <taxon>Lepturinae</taxon>
        <taxon>Rhagiini</taxon>
        <taxon>Rhamnusium</taxon>
    </lineage>
</organism>
<sequence length="204" mass="23368">MSSDEVDDDVAFKVLNQDNLPITIIGETILKPFGREHQKLKPNVIVHPTRRIVTNLEENKQKPFTQSNGYINNNEKNLRKTISNSQGNLNHNNSSTKLKIEDLKNQLDIKFTKTLDAKLRRLQKDEKQNKKPQIDTTSARKPFVTTVKKGQFLEPPPEIACLIGIKVEEPPAKKEQKEDKRLYAYASQPRVLNRPLPKGAHQSR</sequence>